<dbReference type="NCBIfam" id="NF042915">
    <property type="entry name" value="MAB_1171c_fam"/>
    <property type="match status" value="1"/>
</dbReference>
<dbReference type="InterPro" id="IPR050039">
    <property type="entry name" value="MAB_1171c-like"/>
</dbReference>
<accession>A0A543JK81</accession>
<dbReference type="Proteomes" id="UP000316628">
    <property type="component" value="Unassembled WGS sequence"/>
</dbReference>
<keyword evidence="1" id="KW-0472">Membrane</keyword>
<evidence type="ECO:0000256" key="1">
    <source>
        <dbReference type="SAM" id="Phobius"/>
    </source>
</evidence>
<protein>
    <recommendedName>
        <fullName evidence="2">DUF6545 domain-containing protein</fullName>
    </recommendedName>
</protein>
<organism evidence="3 4">
    <name type="scientific">Saccharothrix saharensis</name>
    <dbReference type="NCBI Taxonomy" id="571190"/>
    <lineage>
        <taxon>Bacteria</taxon>
        <taxon>Bacillati</taxon>
        <taxon>Actinomycetota</taxon>
        <taxon>Actinomycetes</taxon>
        <taxon>Pseudonocardiales</taxon>
        <taxon>Pseudonocardiaceae</taxon>
        <taxon>Saccharothrix</taxon>
    </lineage>
</organism>
<dbReference type="AlphaFoldDB" id="A0A543JK81"/>
<feature type="transmembrane region" description="Helical" evidence="1">
    <location>
        <begin position="217"/>
        <end position="239"/>
    </location>
</feature>
<sequence>MVLSFVIPVVLVVTTALGFWASSYRQTRNAGVRAMCMALLLLDVGMLVGYLNVVGRTWHPVLAMLPLQLVQHVAVLGAAFYLKMFCLHLTAAPERVAAKARRRRVVLAVALVALTTFYLLGPWQAGLTEVHSAYGNQRWVAPYLAVYSAYFAWAMLDVLLMSRFARHIDRRHLRVGLRLLGAGSVGGLLYVVHRIGFGIVAAFGVPVEPDANGWSESTVLVTSAITLLMAGVLVPPLGARWEARRFHARLQPLWAELTSVAPELVYSPSHRRGDRLRIRVTEMRDILIGPLHAYLDPQVATNAGKQAARLGLPEPEARAVAEAATIAVALEAKRRDLPPITAMPVVIGEADDVAQLVLIADAFADSPIVADTVKEFRSQHDHAH</sequence>
<evidence type="ECO:0000313" key="4">
    <source>
        <dbReference type="Proteomes" id="UP000316628"/>
    </source>
</evidence>
<feature type="transmembrane region" description="Helical" evidence="1">
    <location>
        <begin position="6"/>
        <end position="22"/>
    </location>
</feature>
<dbReference type="InterPro" id="IPR046675">
    <property type="entry name" value="DUF6545"/>
</dbReference>
<reference evidence="3 4" key="1">
    <citation type="submission" date="2019-06" db="EMBL/GenBank/DDBJ databases">
        <title>Sequencing the genomes of 1000 actinobacteria strains.</title>
        <authorList>
            <person name="Klenk H.-P."/>
        </authorList>
    </citation>
    <scope>NUCLEOTIDE SEQUENCE [LARGE SCALE GENOMIC DNA]</scope>
    <source>
        <strain evidence="3 4">DSM 45456</strain>
    </source>
</reference>
<feature type="transmembrane region" description="Helical" evidence="1">
    <location>
        <begin position="140"/>
        <end position="160"/>
    </location>
</feature>
<name>A0A543JK81_9PSEU</name>
<keyword evidence="1" id="KW-1133">Transmembrane helix</keyword>
<feature type="transmembrane region" description="Helical" evidence="1">
    <location>
        <begin position="180"/>
        <end position="205"/>
    </location>
</feature>
<comment type="caution">
    <text evidence="3">The sequence shown here is derived from an EMBL/GenBank/DDBJ whole genome shotgun (WGS) entry which is preliminary data.</text>
</comment>
<keyword evidence="4" id="KW-1185">Reference proteome</keyword>
<feature type="transmembrane region" description="Helical" evidence="1">
    <location>
        <begin position="104"/>
        <end position="120"/>
    </location>
</feature>
<evidence type="ECO:0000259" key="2">
    <source>
        <dbReference type="Pfam" id="PF20182"/>
    </source>
</evidence>
<dbReference type="EMBL" id="VFPP01000001">
    <property type="protein sequence ID" value="TQM83262.1"/>
    <property type="molecule type" value="Genomic_DNA"/>
</dbReference>
<keyword evidence="1" id="KW-0812">Transmembrane</keyword>
<dbReference type="Pfam" id="PF20182">
    <property type="entry name" value="DUF6545"/>
    <property type="match status" value="1"/>
</dbReference>
<feature type="domain" description="DUF6545" evidence="2">
    <location>
        <begin position="240"/>
        <end position="364"/>
    </location>
</feature>
<gene>
    <name evidence="3" type="ORF">FHX81_5680</name>
</gene>
<feature type="transmembrane region" description="Helical" evidence="1">
    <location>
        <begin position="73"/>
        <end position="92"/>
    </location>
</feature>
<feature type="transmembrane region" description="Helical" evidence="1">
    <location>
        <begin position="34"/>
        <end position="53"/>
    </location>
</feature>
<evidence type="ECO:0000313" key="3">
    <source>
        <dbReference type="EMBL" id="TQM83262.1"/>
    </source>
</evidence>
<proteinExistence type="predicted"/>